<keyword evidence="2" id="KW-0732">Signal</keyword>
<dbReference type="VEuPathDB" id="FungiDB:FUN_014214"/>
<dbReference type="OrthoDB" id="2398185at2759"/>
<proteinExistence type="predicted"/>
<feature type="region of interest" description="Disordered" evidence="1">
    <location>
        <begin position="30"/>
        <end position="79"/>
    </location>
</feature>
<reference evidence="3 4" key="1">
    <citation type="submission" date="2015-10" db="EMBL/GenBank/DDBJ databases">
        <title>Genome analyses suggest a sexual origin of heterokaryosis in a supposedly ancient asexual fungus.</title>
        <authorList>
            <person name="Ropars J."/>
            <person name="Sedzielewska K."/>
            <person name="Noel J."/>
            <person name="Charron P."/>
            <person name="Farinelli L."/>
            <person name="Marton T."/>
            <person name="Kruger M."/>
            <person name="Pelin A."/>
            <person name="Brachmann A."/>
            <person name="Corradi N."/>
        </authorList>
    </citation>
    <scope>NUCLEOTIDE SEQUENCE [LARGE SCALE GENOMIC DNA]</scope>
    <source>
        <strain evidence="3 4">A4</strain>
    </source>
</reference>
<feature type="signal peptide" evidence="2">
    <location>
        <begin position="1"/>
        <end position="27"/>
    </location>
</feature>
<dbReference type="EMBL" id="LLXI01000192">
    <property type="protein sequence ID" value="PKY42337.1"/>
    <property type="molecule type" value="Genomic_DNA"/>
</dbReference>
<accession>A0A2I1G6R6</accession>
<dbReference type="VEuPathDB" id="FungiDB:RhiirFUN_016880"/>
<gene>
    <name evidence="3" type="ORF">RhiirA4_456109</name>
</gene>
<evidence type="ECO:0000313" key="3">
    <source>
        <dbReference type="EMBL" id="PKY42337.1"/>
    </source>
</evidence>
<dbReference type="VEuPathDB" id="FungiDB:RhiirA1_534146"/>
<feature type="compositionally biased region" description="Basic and acidic residues" evidence="1">
    <location>
        <begin position="30"/>
        <end position="44"/>
    </location>
</feature>
<protein>
    <submittedName>
        <fullName evidence="3">Uncharacterized protein</fullName>
    </submittedName>
</protein>
<dbReference type="AlphaFoldDB" id="A0A2I1G6R6"/>
<sequence length="79" mass="9188">MSLMKFLSGLTGTSFIAIVATNALSAAYHPRYEQTQHSSKTDKRSSHHSHNNNPHFQFHHQHEPKYFSKNDYSHKNHKI</sequence>
<feature type="compositionally biased region" description="Basic and acidic residues" evidence="1">
    <location>
        <begin position="60"/>
        <end position="79"/>
    </location>
</feature>
<name>A0A2I1G6R6_9GLOM</name>
<evidence type="ECO:0000256" key="2">
    <source>
        <dbReference type="SAM" id="SignalP"/>
    </source>
</evidence>
<evidence type="ECO:0000313" key="4">
    <source>
        <dbReference type="Proteomes" id="UP000234323"/>
    </source>
</evidence>
<evidence type="ECO:0000256" key="1">
    <source>
        <dbReference type="SAM" id="MobiDB-lite"/>
    </source>
</evidence>
<organism evidence="3 4">
    <name type="scientific">Rhizophagus irregularis</name>
    <dbReference type="NCBI Taxonomy" id="588596"/>
    <lineage>
        <taxon>Eukaryota</taxon>
        <taxon>Fungi</taxon>
        <taxon>Fungi incertae sedis</taxon>
        <taxon>Mucoromycota</taxon>
        <taxon>Glomeromycotina</taxon>
        <taxon>Glomeromycetes</taxon>
        <taxon>Glomerales</taxon>
        <taxon>Glomeraceae</taxon>
        <taxon>Rhizophagus</taxon>
    </lineage>
</organism>
<dbReference type="Proteomes" id="UP000234323">
    <property type="component" value="Unassembled WGS sequence"/>
</dbReference>
<keyword evidence="4" id="KW-1185">Reference proteome</keyword>
<comment type="caution">
    <text evidence="3">The sequence shown here is derived from an EMBL/GenBank/DDBJ whole genome shotgun (WGS) entry which is preliminary data.</text>
</comment>
<feature type="chain" id="PRO_5014125376" evidence="2">
    <location>
        <begin position="28"/>
        <end position="79"/>
    </location>
</feature>